<accession>A0A382S6R7</accession>
<gene>
    <name evidence="2" type="ORF">METZ01_LOCUS358427</name>
</gene>
<feature type="region of interest" description="Disordered" evidence="1">
    <location>
        <begin position="175"/>
        <end position="211"/>
    </location>
</feature>
<dbReference type="EMBL" id="UINC01126836">
    <property type="protein sequence ID" value="SVD05573.1"/>
    <property type="molecule type" value="Genomic_DNA"/>
</dbReference>
<organism evidence="2">
    <name type="scientific">marine metagenome</name>
    <dbReference type="NCBI Taxonomy" id="408172"/>
    <lineage>
        <taxon>unclassified sequences</taxon>
        <taxon>metagenomes</taxon>
        <taxon>ecological metagenomes</taxon>
    </lineage>
</organism>
<feature type="non-terminal residue" evidence="2">
    <location>
        <position position="1"/>
    </location>
</feature>
<protein>
    <submittedName>
        <fullName evidence="2">Uncharacterized protein</fullName>
    </submittedName>
</protein>
<feature type="non-terminal residue" evidence="2">
    <location>
        <position position="314"/>
    </location>
</feature>
<reference evidence="2" key="1">
    <citation type="submission" date="2018-05" db="EMBL/GenBank/DDBJ databases">
        <authorList>
            <person name="Lanie J.A."/>
            <person name="Ng W.-L."/>
            <person name="Kazmierczak K.M."/>
            <person name="Andrzejewski T.M."/>
            <person name="Davidsen T.M."/>
            <person name="Wayne K.J."/>
            <person name="Tettelin H."/>
            <person name="Glass J.I."/>
            <person name="Rusch D."/>
            <person name="Podicherti R."/>
            <person name="Tsui H.-C.T."/>
            <person name="Winkler M.E."/>
        </authorList>
    </citation>
    <scope>NUCLEOTIDE SEQUENCE</scope>
</reference>
<proteinExistence type="predicted"/>
<evidence type="ECO:0000313" key="2">
    <source>
        <dbReference type="EMBL" id="SVD05573.1"/>
    </source>
</evidence>
<evidence type="ECO:0000256" key="1">
    <source>
        <dbReference type="SAM" id="MobiDB-lite"/>
    </source>
</evidence>
<name>A0A382S6R7_9ZZZZ</name>
<sequence>QLMHANLSAPGHDLYKEYLSHEPGYTSSRYGMRGLGYQPSYAIGNSLADPRISLGRRSQNLSQNDMLRDADAVECDAGMHYDYSYLINDALWDSYFFSTVPRDLDASTIGSSQFKLPNPRLQLHFNQGKTPSAEDLLGFESAAANLLVDGAFNVNSTSVKAWAALLASFFGADVSTSGGSSGSSGTSPFLRMDYPHDGPAGDGADSSSKETYAGFRSLGSDEIARLAEEIVRQIRLRSQRWEYQRPFASLAEFVNRSVPANPGDSLSEEELRMAIKGALQTAIDDAGLNDRFLDETVEEGVHQNLDLTLQGDPK</sequence>
<feature type="compositionally biased region" description="Low complexity" evidence="1">
    <location>
        <begin position="175"/>
        <end position="187"/>
    </location>
</feature>
<dbReference type="AlphaFoldDB" id="A0A382S6R7"/>